<comment type="function">
    <text evidence="13">Part of the AP-3 complex, an adaptor-related complex which is not clathrin-associated. The complex is associated with the Golgi region as well as more peripheral structures. It facilitates the budding of vesicles from the Golgi membrane and may be directly involved in trafficking to lysosomes. Involved in process of CD8+ T-cell and NK cell degranulation. In concert with the BLOC-1 complex, AP-3 is required to target cargos into vesicles assembled at cell bodies for delivery into neurites and nerve terminals.</text>
</comment>
<dbReference type="STRING" id="1841481.ENSSLDP00000002774"/>
<dbReference type="GO" id="GO:0016182">
    <property type="term" value="P:synaptic vesicle budding from endosome"/>
    <property type="evidence" value="ECO:0007669"/>
    <property type="project" value="TreeGrafter"/>
</dbReference>
<evidence type="ECO:0000256" key="3">
    <source>
        <dbReference type="ARBA" id="ARBA00006613"/>
    </source>
</evidence>
<feature type="compositionally biased region" description="Basic residues" evidence="18">
    <location>
        <begin position="839"/>
        <end position="851"/>
    </location>
</feature>
<feature type="compositionally biased region" description="Basic and acidic residues" evidence="18">
    <location>
        <begin position="940"/>
        <end position="952"/>
    </location>
</feature>
<dbReference type="InterPro" id="IPR017105">
    <property type="entry name" value="AP3_complex_dsu"/>
</dbReference>
<dbReference type="InterPro" id="IPR010474">
    <property type="entry name" value="AP3D_dom_metazoa"/>
</dbReference>
<keyword evidence="21" id="KW-1185">Reference proteome</keyword>
<feature type="compositionally biased region" description="Basic residues" evidence="18">
    <location>
        <begin position="969"/>
        <end position="981"/>
    </location>
</feature>
<dbReference type="Proteomes" id="UP000261360">
    <property type="component" value="Unplaced"/>
</dbReference>
<organism evidence="20 21">
    <name type="scientific">Seriola lalandi dorsalis</name>
    <dbReference type="NCBI Taxonomy" id="1841481"/>
    <lineage>
        <taxon>Eukaryota</taxon>
        <taxon>Metazoa</taxon>
        <taxon>Chordata</taxon>
        <taxon>Craniata</taxon>
        <taxon>Vertebrata</taxon>
        <taxon>Euteleostomi</taxon>
        <taxon>Actinopterygii</taxon>
        <taxon>Neopterygii</taxon>
        <taxon>Teleostei</taxon>
        <taxon>Neoteleostei</taxon>
        <taxon>Acanthomorphata</taxon>
        <taxon>Carangaria</taxon>
        <taxon>Carangiformes</taxon>
        <taxon>Carangidae</taxon>
        <taxon>Seriola</taxon>
    </lineage>
</organism>
<dbReference type="InterPro" id="IPR058898">
    <property type="entry name" value="Mu_AP3"/>
</dbReference>
<evidence type="ECO:0000313" key="21">
    <source>
        <dbReference type="Proteomes" id="UP000261360"/>
    </source>
</evidence>
<name>A0A3B4WEC7_SERLL</name>
<dbReference type="GO" id="GO:0030123">
    <property type="term" value="C:AP-3 adaptor complex"/>
    <property type="evidence" value="ECO:0007669"/>
    <property type="project" value="InterPro"/>
</dbReference>
<feature type="compositionally biased region" description="Basic and acidic residues" evidence="18">
    <location>
        <begin position="634"/>
        <end position="671"/>
    </location>
</feature>
<dbReference type="SUPFAM" id="SSF48371">
    <property type="entry name" value="ARM repeat"/>
    <property type="match status" value="1"/>
</dbReference>
<dbReference type="AlphaFoldDB" id="A0A3B4WEC7"/>
<feature type="compositionally biased region" description="Basic and acidic residues" evidence="18">
    <location>
        <begin position="807"/>
        <end position="820"/>
    </location>
</feature>
<dbReference type="GO" id="GO:0006623">
    <property type="term" value="P:protein targeting to vacuole"/>
    <property type="evidence" value="ECO:0007669"/>
    <property type="project" value="TreeGrafter"/>
</dbReference>
<evidence type="ECO:0000256" key="6">
    <source>
        <dbReference type="ARBA" id="ARBA00022553"/>
    </source>
</evidence>
<feature type="region of interest" description="Disordered" evidence="18">
    <location>
        <begin position="621"/>
        <end position="690"/>
    </location>
</feature>
<dbReference type="InterPro" id="IPR002553">
    <property type="entry name" value="Clathrin/coatomer_adapt-like_N"/>
</dbReference>
<dbReference type="GO" id="GO:0048490">
    <property type="term" value="P:anterograde synaptic vesicle transport"/>
    <property type="evidence" value="ECO:0007669"/>
    <property type="project" value="TreeGrafter"/>
</dbReference>
<dbReference type="Pfam" id="PF01602">
    <property type="entry name" value="Adaptin_N"/>
    <property type="match status" value="1"/>
</dbReference>
<dbReference type="InterPro" id="IPR016024">
    <property type="entry name" value="ARM-type_fold"/>
</dbReference>
<reference evidence="20" key="2">
    <citation type="submission" date="2025-09" db="UniProtKB">
        <authorList>
            <consortium name="Ensembl"/>
        </authorList>
    </citation>
    <scope>IDENTIFICATION</scope>
</reference>
<evidence type="ECO:0000256" key="16">
    <source>
        <dbReference type="ARBA" id="ARBA00076924"/>
    </source>
</evidence>
<dbReference type="Pfam" id="PF26171">
    <property type="entry name" value="Mu_AP3"/>
    <property type="match status" value="1"/>
</dbReference>
<evidence type="ECO:0000256" key="5">
    <source>
        <dbReference type="ARBA" id="ARBA00022490"/>
    </source>
</evidence>
<evidence type="ECO:0000256" key="11">
    <source>
        <dbReference type="ARBA" id="ARBA00023054"/>
    </source>
</evidence>
<evidence type="ECO:0000313" key="20">
    <source>
        <dbReference type="Ensembl" id="ENSSLDP00000002774.1"/>
    </source>
</evidence>
<dbReference type="Gene3D" id="1.25.10.10">
    <property type="entry name" value="Leucine-rich Repeat Variant"/>
    <property type="match status" value="1"/>
</dbReference>
<dbReference type="GO" id="GO:0045634">
    <property type="term" value="P:regulation of melanocyte differentiation"/>
    <property type="evidence" value="ECO:0007669"/>
    <property type="project" value="Ensembl"/>
</dbReference>
<dbReference type="GO" id="GO:0043195">
    <property type="term" value="C:terminal bouton"/>
    <property type="evidence" value="ECO:0007669"/>
    <property type="project" value="TreeGrafter"/>
</dbReference>
<evidence type="ECO:0000256" key="15">
    <source>
        <dbReference type="ARBA" id="ARBA00076631"/>
    </source>
</evidence>
<keyword evidence="4" id="KW-0813">Transport</keyword>
<evidence type="ECO:0000256" key="7">
    <source>
        <dbReference type="ARBA" id="ARBA00022737"/>
    </source>
</evidence>
<dbReference type="PANTHER" id="PTHR22781:SF12">
    <property type="entry name" value="AP-3 COMPLEX SUBUNIT DELTA-1"/>
    <property type="match status" value="1"/>
</dbReference>
<evidence type="ECO:0000256" key="8">
    <source>
        <dbReference type="ARBA" id="ARBA00022927"/>
    </source>
</evidence>
<feature type="region of interest" description="Disordered" evidence="18">
    <location>
        <begin position="714"/>
        <end position="1001"/>
    </location>
</feature>
<reference evidence="20" key="1">
    <citation type="submission" date="2025-08" db="UniProtKB">
        <authorList>
            <consortium name="Ensembl"/>
        </authorList>
    </citation>
    <scope>IDENTIFICATION</scope>
</reference>
<accession>A0A3B4WEC7</accession>
<evidence type="ECO:0000256" key="4">
    <source>
        <dbReference type="ARBA" id="ARBA00022448"/>
    </source>
</evidence>
<keyword evidence="7" id="KW-0677">Repeat</keyword>
<proteinExistence type="inferred from homology"/>
<evidence type="ECO:0000256" key="10">
    <source>
        <dbReference type="ARBA" id="ARBA00023034"/>
    </source>
</evidence>
<evidence type="ECO:0000256" key="18">
    <source>
        <dbReference type="SAM" id="MobiDB-lite"/>
    </source>
</evidence>
<dbReference type="Ensembl" id="ENSSLDT00000002884.1">
    <property type="protein sequence ID" value="ENSSLDP00000002774.1"/>
    <property type="gene ID" value="ENSSLDG00000001882.1"/>
</dbReference>
<evidence type="ECO:0000256" key="1">
    <source>
        <dbReference type="ARBA" id="ARBA00004255"/>
    </source>
</evidence>
<feature type="domain" description="AP-3 complex subunit delta" evidence="19">
    <location>
        <begin position="655"/>
        <end position="803"/>
    </location>
</feature>
<feature type="compositionally biased region" description="Basic and acidic residues" evidence="18">
    <location>
        <begin position="852"/>
        <end position="864"/>
    </location>
</feature>
<dbReference type="GO" id="GO:0006896">
    <property type="term" value="P:Golgi to vacuole transport"/>
    <property type="evidence" value="ECO:0007669"/>
    <property type="project" value="TreeGrafter"/>
</dbReference>
<comment type="similarity">
    <text evidence="3">Belongs to the adaptor complexes large subunit family.</text>
</comment>
<evidence type="ECO:0000256" key="14">
    <source>
        <dbReference type="ARBA" id="ARBA00071053"/>
    </source>
</evidence>
<dbReference type="GO" id="GO:0048499">
    <property type="term" value="P:synaptic vesicle membrane organization"/>
    <property type="evidence" value="ECO:0007669"/>
    <property type="project" value="TreeGrafter"/>
</dbReference>
<evidence type="ECO:0000256" key="9">
    <source>
        <dbReference type="ARBA" id="ARBA00022990"/>
    </source>
</evidence>
<dbReference type="GO" id="GO:0098830">
    <property type="term" value="C:presynaptic endosome"/>
    <property type="evidence" value="ECO:0007669"/>
    <property type="project" value="TreeGrafter"/>
</dbReference>
<feature type="compositionally biased region" description="Basic residues" evidence="18">
    <location>
        <begin position="736"/>
        <end position="752"/>
    </location>
</feature>
<evidence type="ECO:0000256" key="13">
    <source>
        <dbReference type="ARBA" id="ARBA00055970"/>
    </source>
</evidence>
<feature type="compositionally biased region" description="Basic and acidic residues" evidence="18">
    <location>
        <begin position="720"/>
        <end position="735"/>
    </location>
</feature>
<dbReference type="FunFam" id="3.30.450.50:FF:000001">
    <property type="entry name" value="AP-3 complex subunit delta-1, putative"/>
    <property type="match status" value="1"/>
</dbReference>
<dbReference type="PANTHER" id="PTHR22781">
    <property type="entry name" value="DELTA ADAPTIN-RELATED"/>
    <property type="match status" value="1"/>
</dbReference>
<keyword evidence="12" id="KW-0472">Membrane</keyword>
<dbReference type="GO" id="GO:0010008">
    <property type="term" value="C:endosome membrane"/>
    <property type="evidence" value="ECO:0007669"/>
    <property type="project" value="TreeGrafter"/>
</dbReference>
<dbReference type="FunFam" id="1.25.10.10:FF:000055">
    <property type="entry name" value="AP-3 complex subunit delta"/>
    <property type="match status" value="1"/>
</dbReference>
<keyword evidence="6" id="KW-0597">Phosphoprotein</keyword>
<evidence type="ECO:0000256" key="17">
    <source>
        <dbReference type="ARBA" id="ARBA00077434"/>
    </source>
</evidence>
<comment type="subcellular location">
    <subcellularLocation>
        <location evidence="2">Cytoplasm</location>
    </subcellularLocation>
    <subcellularLocation>
        <location evidence="1">Golgi apparatus membrane</location>
        <topology evidence="1">Peripheral membrane protein</topology>
        <orientation evidence="1">Cytoplasmic side</orientation>
    </subcellularLocation>
</comment>
<dbReference type="SMART" id="SM01354">
    <property type="entry name" value="BLVR"/>
    <property type="match status" value="1"/>
</dbReference>
<dbReference type="GO" id="GO:0010507">
    <property type="term" value="P:negative regulation of autophagy"/>
    <property type="evidence" value="ECO:0007669"/>
    <property type="project" value="Ensembl"/>
</dbReference>
<keyword evidence="11" id="KW-0175">Coiled coil</keyword>
<dbReference type="GO" id="GO:0098943">
    <property type="term" value="P:neurotransmitter receptor transport, postsynaptic endosome to lysosome"/>
    <property type="evidence" value="ECO:0007669"/>
    <property type="project" value="TreeGrafter"/>
</dbReference>
<protein>
    <recommendedName>
        <fullName evidence="14">AP-3 complex subunit delta-1</fullName>
    </recommendedName>
    <alternativeName>
        <fullName evidence="15">AP-3 complex subunit delta</fullName>
    </alternativeName>
    <alternativeName>
        <fullName evidence="17">Adaptor-related protein complex 3 subunit delta-1</fullName>
    </alternativeName>
    <alternativeName>
        <fullName evidence="16">Delta-adaptin</fullName>
    </alternativeName>
</protein>
<keyword evidence="10" id="KW-0333">Golgi apparatus</keyword>
<keyword evidence="8" id="KW-0653">Protein transport</keyword>
<dbReference type="InterPro" id="IPR011989">
    <property type="entry name" value="ARM-like"/>
</dbReference>
<dbReference type="Gene3D" id="3.30.450.50">
    <property type="entry name" value="Longin domain"/>
    <property type="match status" value="1"/>
</dbReference>
<dbReference type="GeneTree" id="ENSGT00550000075067"/>
<evidence type="ECO:0000256" key="12">
    <source>
        <dbReference type="ARBA" id="ARBA00023136"/>
    </source>
</evidence>
<dbReference type="Pfam" id="PF06375">
    <property type="entry name" value="AP3D1"/>
    <property type="match status" value="1"/>
</dbReference>
<evidence type="ECO:0000259" key="19">
    <source>
        <dbReference type="SMART" id="SM01354"/>
    </source>
</evidence>
<keyword evidence="5" id="KW-0963">Cytoplasm</keyword>
<keyword evidence="9" id="KW-0007">Acetylation</keyword>
<sequence>MALKIVKGSIDRMFDKNLQDLVRGIRNHKEDEAKYISTCIDEIKQELKQDNIAVKANAVCKLTYLQMLGYDVSWAAFNIVEVMSSSKFTYKRIGYLAASQCFHESTDVIMLTTNQIRKDLSSPNQYDTGVALTGLSCFVTPDLARDLANDIMTLMSHTKPYIRKKAVLIMYKVFLKYPESLRPAFPRLKEKLEDPDPVQSAAVNVICELARRNPKNYLSLAPLFFKLMTSSTNNWVLIKIIKLFGALTPLEPRLGKKLIEPLTNLIHTSAMSLLYECVNTVIALISLSSGMPNHSASIQLCVQKLRILIEDSDQNKYLGLLAMSKILKTHPKSVQSHKDLILQCLDDKDESIRLRALDLLYGMVSKKNLMEIVKKLMLHVDKAEGTTYRDELLTKIIDICSQSNYQYITNFEYISILVELTRLEGTRHGHLIASQMLDVAIRVKAIRVFAVAQMATLLDNAHLLTGNMQRNGICEVLYAAAWICGEFSHLENPMQTLEAMLRPKVATLPGHIQAVYVQNAAKLFATVLKSQEGNTDSTTAQETSQLMIDRLPLFVQSANLEVQERLQASCILQLVKYIQKLQQKDVEVAEEVSALFAGELNPVAPKAQKKVPVPELDLDAWINEPPSESESEDEQPKAIFAKEEPKHSRPRHTEVDEKELARQRREARKQEQANNPFYIKASPSSQKVYQDTPGVEHIPVVQIDLSVPLKVPLPMSDQYVKLEEERRQKERAEKKKKEKKKRKEKRSGRGKKHDSGPESEEDITPAHMVDIVTEEMPEQNALPSDDDDKDPNDPHKALDIDLDPLADSEKLPVRSHRAAEAPKSPAEDGDAESAATQAPKKKSGKEKREKKKDKDSDRKKSKEEKKKKKHKHEEKEEDLLGGQADESVVQSEETSEVAAPPTSTSVSDLDFWLSNAPVPSNTQAPVPKVESGTAPNSEPDEPKDTEMEETKSSKHKKKKQKKEKEEKEKKKKKKHHHHHHHSDGGGEESVQNGTVEEEEPLPPMSNYCLLAENSYIKMSVIFENKCDSFLKSMEFNVLDSLNSKLQRPEGSGPHDGLTVPFQLPPVSNEARFVFTVQSIVMSQKLKGTLTFIVKNEEDSTHEKLDFKLHFTCTSYLITTPCYDAFAKLLESGDLKGSSVRLEGVNMPFHHLLARICFHHHFSVERIDSCASMYSRSIQGHHVCLLVKTTVSIDAKCDEPTLLGNVLDEIKQTFSQC</sequence>
<dbReference type="GO" id="GO:0000139">
    <property type="term" value="C:Golgi membrane"/>
    <property type="evidence" value="ECO:0007669"/>
    <property type="project" value="UniProtKB-SubCell"/>
</dbReference>
<evidence type="ECO:0000256" key="2">
    <source>
        <dbReference type="ARBA" id="ARBA00004496"/>
    </source>
</evidence>
<dbReference type="GO" id="GO:1904115">
    <property type="term" value="C:axon cytoplasm"/>
    <property type="evidence" value="ECO:0007669"/>
    <property type="project" value="GOC"/>
</dbReference>